<evidence type="ECO:0000259" key="10">
    <source>
        <dbReference type="Pfam" id="PF02940"/>
    </source>
</evidence>
<evidence type="ECO:0000256" key="4">
    <source>
        <dbReference type="ARBA" id="ARBA00022664"/>
    </source>
</evidence>
<feature type="compositionally biased region" description="Pro residues" evidence="9">
    <location>
        <begin position="160"/>
        <end position="170"/>
    </location>
</feature>
<comment type="similarity">
    <text evidence="3 8">Belongs to the fungal TPase family.</text>
</comment>
<comment type="catalytic activity">
    <reaction evidence="7">
        <text>a 5'-end triphospho-ribonucleoside in mRNA + H2O = a 5'-end diphospho-ribonucleoside in mRNA + phosphate + H(+)</text>
        <dbReference type="Rhea" id="RHEA:67004"/>
        <dbReference type="Rhea" id="RHEA-COMP:17164"/>
        <dbReference type="Rhea" id="RHEA-COMP:17165"/>
        <dbReference type="ChEBI" id="CHEBI:15377"/>
        <dbReference type="ChEBI" id="CHEBI:15378"/>
        <dbReference type="ChEBI" id="CHEBI:43474"/>
        <dbReference type="ChEBI" id="CHEBI:167616"/>
        <dbReference type="ChEBI" id="CHEBI:167618"/>
        <dbReference type="EC" id="3.6.1.74"/>
    </reaction>
    <physiologicalReaction direction="left-to-right" evidence="7">
        <dbReference type="Rhea" id="RHEA:67005"/>
    </physiologicalReaction>
</comment>
<dbReference type="GO" id="GO:0031533">
    <property type="term" value="C:mRNA capping enzyme complex"/>
    <property type="evidence" value="ECO:0007669"/>
    <property type="project" value="UniProtKB-UniRule"/>
</dbReference>
<evidence type="ECO:0000256" key="6">
    <source>
        <dbReference type="ARBA" id="ARBA00023242"/>
    </source>
</evidence>
<evidence type="ECO:0000256" key="8">
    <source>
        <dbReference type="RuleBase" id="RU367053"/>
    </source>
</evidence>
<organism evidence="11 12">
    <name type="scientific">Gibberella intermedia</name>
    <name type="common">Bulb rot disease fungus</name>
    <name type="synonym">Fusarium proliferatum</name>
    <dbReference type="NCBI Taxonomy" id="948311"/>
    <lineage>
        <taxon>Eukaryota</taxon>
        <taxon>Fungi</taxon>
        <taxon>Dikarya</taxon>
        <taxon>Ascomycota</taxon>
        <taxon>Pezizomycotina</taxon>
        <taxon>Sordariomycetes</taxon>
        <taxon>Hypocreomycetidae</taxon>
        <taxon>Hypocreales</taxon>
        <taxon>Nectriaceae</taxon>
        <taxon>Fusarium</taxon>
        <taxon>Fusarium fujikuroi species complex</taxon>
    </lineage>
</organism>
<comment type="subcellular location">
    <subcellularLocation>
        <location evidence="2 8">Nucleus</location>
    </subcellularLocation>
</comment>
<feature type="region of interest" description="Disordered" evidence="9">
    <location>
        <begin position="148"/>
        <end position="622"/>
    </location>
</feature>
<feature type="compositionally biased region" description="Pro residues" evidence="9">
    <location>
        <begin position="235"/>
        <end position="272"/>
    </location>
</feature>
<dbReference type="Gene3D" id="3.20.100.10">
    <property type="entry name" value="mRNA triphosphatase Cet1-like"/>
    <property type="match status" value="1"/>
</dbReference>
<dbReference type="Proteomes" id="UP000283569">
    <property type="component" value="Unassembled WGS sequence"/>
</dbReference>
<feature type="compositionally biased region" description="Polar residues" evidence="9">
    <location>
        <begin position="437"/>
        <end position="459"/>
    </location>
</feature>
<dbReference type="PRINTS" id="PR01217">
    <property type="entry name" value="PRICHEXTENSN"/>
</dbReference>
<feature type="region of interest" description="Disordered" evidence="9">
    <location>
        <begin position="652"/>
        <end position="696"/>
    </location>
</feature>
<dbReference type="PANTHER" id="PTHR28118">
    <property type="entry name" value="POLYNUCLEOTIDE 5'-TRIPHOSPHATASE-RELATED"/>
    <property type="match status" value="1"/>
</dbReference>
<sequence>MNYSKARITSSAHDPSIISSERASFSRVHLFLYAISIRQSSIVNSTAWQPRHGDVETSQPVIHVHLRRPPRATTNVLHRLNSVIDLYQLRTTSVYTQLRSRRVDYLAQDKRPALQLLCGLPTSRRRVVAESSFFPHHDTIAMDLRSVLNTSDGGDRAPAKPAPKPQPPPQLHQQQQPHPQQMPRPSQSPAQAPAPPPYYREYGRHPPPQPSPGKPMPQEYPPHTGHPHHAQSRPPSHPHPSPHQPPPGAYPPQSPYQAPGPYPGRPAPPPLQPTGSFHDPRSPSVQTPGQSPYRTSTTPSAVAAAAGYPFPPTQSPGEMASPVQRHQYSPTQYATRESFSQGPQGVPPGHAPGHYPPTQQQHPQSSIPQAQQYLNQRPPSASHSAHSTPTPTSAQPHHPYSSFAQGSPVTASRPPPAEYNRQPSQPPTPVGPPLSAGSRQASVTGGFAQPSSPYQQRLSYTGAPIPQAQAQVQAQIQSSPPPPLHAKRISSSYGSPAPDIHRRSQSHSERAPSPSVSPKSRVPSIQSNHDPLAASAAADAKAKLAQSAPIPQPAQPMAIDTERAATPAKRKLEDRDSPRQEPEEKRMKPSEVNGGVAVKRESESASSSVPAAAAVKKRTRYSQPPIWAQDARKINSMPTNANFVLQKRVHSHLNGKKENARPSRHASPETNRGNPPPHVPAAEPGPQEILGPWEPSLTGLKPFEDVSRQVADFLFLNVINTPDMREISSRGIQFEIEAKLGTLIDRDTNQRVDRGIASECILMDNSRVAFKSSMTEGSHKKMNDYLNELVKITHPMNPVGSQRVPIVALHRRERDRFFEIPPDLQARIPGCVRSRLGSRRAVRVRVTYNQKDNKVIAKIIKARVSDLDIHFPMLPMDCRISINLEMNWDGSVEELEQLPNRDRGENPERNKDRLSYTHGPYQVDLTQVIQDRHGVKEKEHELEIELDSKLLIDQGSKAASSRPHRYQELVEGFVDNIRLLTRNVAH</sequence>
<feature type="compositionally biased region" description="Low complexity" evidence="9">
    <location>
        <begin position="378"/>
        <end position="399"/>
    </location>
</feature>
<feature type="compositionally biased region" description="Polar residues" evidence="9">
    <location>
        <begin position="357"/>
        <end position="377"/>
    </location>
</feature>
<feature type="compositionally biased region" description="Low complexity" evidence="9">
    <location>
        <begin position="171"/>
        <end position="191"/>
    </location>
</feature>
<evidence type="ECO:0000256" key="1">
    <source>
        <dbReference type="ARBA" id="ARBA00001946"/>
    </source>
</evidence>
<evidence type="ECO:0000313" key="12">
    <source>
        <dbReference type="Proteomes" id="UP000283569"/>
    </source>
</evidence>
<feature type="compositionally biased region" description="Basic and acidic residues" evidence="9">
    <location>
        <begin position="570"/>
        <end position="589"/>
    </location>
</feature>
<dbReference type="InterPro" id="IPR033469">
    <property type="entry name" value="CYTH-like_dom_sf"/>
</dbReference>
<dbReference type="CDD" id="cd07470">
    <property type="entry name" value="CYTH-like_mRNA_RTPase"/>
    <property type="match status" value="1"/>
</dbReference>
<evidence type="ECO:0000256" key="5">
    <source>
        <dbReference type="ARBA" id="ARBA00022801"/>
    </source>
</evidence>
<feature type="compositionally biased region" description="Basic and acidic residues" evidence="9">
    <location>
        <begin position="499"/>
        <end position="510"/>
    </location>
</feature>
<keyword evidence="4 8" id="KW-0507">mRNA processing</keyword>
<dbReference type="InterPro" id="IPR040343">
    <property type="entry name" value="Cet1/Ctl1"/>
</dbReference>
<keyword evidence="8" id="KW-0506">mRNA capping</keyword>
<dbReference type="SUPFAM" id="SSF55154">
    <property type="entry name" value="CYTH-like phosphatases"/>
    <property type="match status" value="1"/>
</dbReference>
<evidence type="ECO:0000256" key="9">
    <source>
        <dbReference type="SAM" id="MobiDB-lite"/>
    </source>
</evidence>
<keyword evidence="6 8" id="KW-0539">Nucleus</keyword>
<dbReference type="GO" id="GO:0140818">
    <property type="term" value="F:mRNA 5'-triphosphate monophosphatase activity"/>
    <property type="evidence" value="ECO:0007669"/>
    <property type="project" value="UniProtKB-EC"/>
</dbReference>
<accession>A0A420S9Z5</accession>
<feature type="compositionally biased region" description="Low complexity" evidence="9">
    <location>
        <begin position="604"/>
        <end position="614"/>
    </location>
</feature>
<dbReference type="InterPro" id="IPR004206">
    <property type="entry name" value="mRNA_triPase_Cet1"/>
</dbReference>
<feature type="domain" description="mRNA triphosphatase Cet1-like" evidence="10">
    <location>
        <begin position="704"/>
        <end position="946"/>
    </location>
</feature>
<comment type="subunit">
    <text evidence="8">Heterodimer. The mRNA-capping enzyme is composed of two separate chains alpha and beta, respectively a mRNA guanylyltransferase and an mRNA 5'-triphosphate monophosphatase.</text>
</comment>
<name>A0A420S9Z5_GIBIN</name>
<comment type="caution">
    <text evidence="11">The sequence shown here is derived from an EMBL/GenBank/DDBJ whole genome shotgun (WGS) entry which is preliminary data.</text>
</comment>
<dbReference type="EC" id="3.6.1.74" evidence="8"/>
<feature type="compositionally biased region" description="Low complexity" evidence="9">
    <location>
        <begin position="512"/>
        <end position="549"/>
    </location>
</feature>
<evidence type="ECO:0000256" key="7">
    <source>
        <dbReference type="ARBA" id="ARBA00047740"/>
    </source>
</evidence>
<dbReference type="Pfam" id="PF02940">
    <property type="entry name" value="mRNA_triPase"/>
    <property type="match status" value="1"/>
</dbReference>
<comment type="function">
    <text evidence="8">First step of mRNA capping. Converts the 5'-triphosphate end of a nascent mRNA chain into a diphosphate end.</text>
</comment>
<feature type="compositionally biased region" description="Low complexity" evidence="9">
    <location>
        <begin position="463"/>
        <end position="478"/>
    </location>
</feature>
<dbReference type="PANTHER" id="PTHR28118:SF1">
    <property type="entry name" value="POLYNUCLEOTIDE 5'-TRIPHOSPHATASE CTL1-RELATED"/>
    <property type="match status" value="1"/>
</dbReference>
<keyword evidence="5 8" id="KW-0378">Hydrolase</keyword>
<feature type="compositionally biased region" description="Polar residues" evidence="9">
    <location>
        <begin position="283"/>
        <end position="300"/>
    </location>
</feature>
<feature type="compositionally biased region" description="Pro residues" evidence="9">
    <location>
        <begin position="205"/>
        <end position="220"/>
    </location>
</feature>
<proteinExistence type="inferred from homology"/>
<evidence type="ECO:0000313" key="11">
    <source>
        <dbReference type="EMBL" id="RKL26130.1"/>
    </source>
</evidence>
<dbReference type="GO" id="GO:0004651">
    <property type="term" value="F:polynucleotide 5'-phosphatase activity"/>
    <property type="evidence" value="ECO:0007669"/>
    <property type="project" value="UniProtKB-UniRule"/>
</dbReference>
<comment type="cofactor">
    <cofactor evidence="1 8">
        <name>Mg(2+)</name>
        <dbReference type="ChEBI" id="CHEBI:18420"/>
    </cofactor>
</comment>
<protein>
    <recommendedName>
        <fullName evidence="8">mRNA-capping enzyme subunit beta</fullName>
        <ecNumber evidence="8">3.6.1.74</ecNumber>
    </recommendedName>
    <alternativeName>
        <fullName evidence="8">mRNA 5'-phosphatase</fullName>
    </alternativeName>
    <alternativeName>
        <fullName evidence="8">mRNA 5'-triphosphate monophosphatase</fullName>
    </alternativeName>
</protein>
<evidence type="ECO:0000256" key="2">
    <source>
        <dbReference type="ARBA" id="ARBA00004123"/>
    </source>
</evidence>
<dbReference type="InterPro" id="IPR037009">
    <property type="entry name" value="mRNA_triPase_Cet1_sf"/>
</dbReference>
<evidence type="ECO:0000256" key="3">
    <source>
        <dbReference type="ARBA" id="ARBA00006345"/>
    </source>
</evidence>
<gene>
    <name evidence="11" type="ORF">BFJ72_g13859</name>
</gene>
<dbReference type="GO" id="GO:0006370">
    <property type="term" value="P:7-methylguanosine mRNA capping"/>
    <property type="evidence" value="ECO:0007669"/>
    <property type="project" value="UniProtKB-UniRule"/>
</dbReference>
<feature type="compositionally biased region" description="Polar residues" evidence="9">
    <location>
        <begin position="324"/>
        <end position="343"/>
    </location>
</feature>
<reference evidence="11 12" key="1">
    <citation type="journal article" date="2018" name="Sci. Rep.">
        <title>Characterisation of pathogen-specific regions and novel effector candidates in Fusarium oxysporum f. sp. cepae.</title>
        <authorList>
            <person name="Armitage A.D."/>
            <person name="Taylor A."/>
            <person name="Sobczyk M.K."/>
            <person name="Baxter L."/>
            <person name="Greenfield B.P."/>
            <person name="Bates H.J."/>
            <person name="Wilson F."/>
            <person name="Jackson A.C."/>
            <person name="Ott S."/>
            <person name="Harrison R.J."/>
            <person name="Clarkson J.P."/>
        </authorList>
    </citation>
    <scope>NUCLEOTIDE SEQUENCE [LARGE SCALE GENOMIC DNA]</scope>
    <source>
        <strain evidence="11 12">Fp_A8</strain>
    </source>
</reference>
<dbReference type="AlphaFoldDB" id="A0A420S9Z5"/>
<dbReference type="EMBL" id="MRDB01000090">
    <property type="protein sequence ID" value="RKL26130.1"/>
    <property type="molecule type" value="Genomic_DNA"/>
</dbReference>